<protein>
    <submittedName>
        <fullName evidence="1">Transposase IS4 family protein</fullName>
    </submittedName>
</protein>
<sequence length="89" mass="9882">MSKNIAAKIIDSKGDYVLALKGDQGTLHDAVINYITKHMENDFADVTARKHVERVKGHGRKDELICYHLPVPEELVGKENGRTCGPLVL</sequence>
<keyword evidence="2" id="KW-1185">Reference proteome</keyword>
<comment type="caution">
    <text evidence="1">The sequence shown here is derived from an EMBL/GenBank/DDBJ whole genome shotgun (WGS) entry which is preliminary data.</text>
</comment>
<dbReference type="PATRIC" id="fig|1263870.3.peg.4583"/>
<dbReference type="AlphaFoldDB" id="M5U8Q8"/>
<proteinExistence type="predicted"/>
<accession>M5U8Q8</accession>
<reference evidence="1 2" key="1">
    <citation type="journal article" date="2013" name="Mar. Genomics">
        <title>Expression of sulfatases in Rhodopirellula baltica and the diversity of sulfatases in the genus Rhodopirellula.</title>
        <authorList>
            <person name="Wegner C.E."/>
            <person name="Richter-Heitmann T."/>
            <person name="Klindworth A."/>
            <person name="Klockow C."/>
            <person name="Richter M."/>
            <person name="Achstetter T."/>
            <person name="Glockner F.O."/>
            <person name="Harder J."/>
        </authorList>
    </citation>
    <scope>NUCLEOTIDE SEQUENCE [LARGE SCALE GENOMIC DNA]</scope>
    <source>
        <strain evidence="1 2">SM41</strain>
    </source>
</reference>
<evidence type="ECO:0000313" key="2">
    <source>
        <dbReference type="Proteomes" id="UP000011885"/>
    </source>
</evidence>
<organism evidence="1 2">
    <name type="scientific">Rhodopirellula sallentina SM41</name>
    <dbReference type="NCBI Taxonomy" id="1263870"/>
    <lineage>
        <taxon>Bacteria</taxon>
        <taxon>Pseudomonadati</taxon>
        <taxon>Planctomycetota</taxon>
        <taxon>Planctomycetia</taxon>
        <taxon>Pirellulales</taxon>
        <taxon>Pirellulaceae</taxon>
        <taxon>Rhodopirellula</taxon>
    </lineage>
</organism>
<dbReference type="EMBL" id="ANOH01000288">
    <property type="protein sequence ID" value="EMI54231.1"/>
    <property type="molecule type" value="Genomic_DNA"/>
</dbReference>
<name>M5U8Q8_9BACT</name>
<dbReference type="Proteomes" id="UP000011885">
    <property type="component" value="Unassembled WGS sequence"/>
</dbReference>
<gene>
    <name evidence="1" type="ORF">RSSM_04334</name>
</gene>
<evidence type="ECO:0000313" key="1">
    <source>
        <dbReference type="EMBL" id="EMI54231.1"/>
    </source>
</evidence>